<accession>A0A0J1B6V8</accession>
<feature type="compositionally biased region" description="Low complexity" evidence="1">
    <location>
        <begin position="220"/>
        <end position="234"/>
    </location>
</feature>
<keyword evidence="3" id="KW-1185">Reference proteome</keyword>
<evidence type="ECO:0000313" key="2">
    <source>
        <dbReference type="EMBL" id="KLT43454.1"/>
    </source>
</evidence>
<organism evidence="2 3">
    <name type="scientific">Cutaneotrichosporon oleaginosum</name>
    <dbReference type="NCBI Taxonomy" id="879819"/>
    <lineage>
        <taxon>Eukaryota</taxon>
        <taxon>Fungi</taxon>
        <taxon>Dikarya</taxon>
        <taxon>Basidiomycota</taxon>
        <taxon>Agaricomycotina</taxon>
        <taxon>Tremellomycetes</taxon>
        <taxon>Trichosporonales</taxon>
        <taxon>Trichosporonaceae</taxon>
        <taxon>Cutaneotrichosporon</taxon>
    </lineage>
</organism>
<dbReference type="GeneID" id="28983414"/>
<feature type="compositionally biased region" description="Low complexity" evidence="1">
    <location>
        <begin position="49"/>
        <end position="63"/>
    </location>
</feature>
<dbReference type="Proteomes" id="UP000053611">
    <property type="component" value="Unassembled WGS sequence"/>
</dbReference>
<proteinExistence type="predicted"/>
<evidence type="ECO:0000256" key="1">
    <source>
        <dbReference type="SAM" id="MobiDB-lite"/>
    </source>
</evidence>
<dbReference type="EMBL" id="KQ087195">
    <property type="protein sequence ID" value="KLT43454.1"/>
    <property type="molecule type" value="Genomic_DNA"/>
</dbReference>
<dbReference type="AlphaFoldDB" id="A0A0J1B6V8"/>
<name>A0A0J1B6V8_9TREE</name>
<evidence type="ECO:0000313" key="3">
    <source>
        <dbReference type="Proteomes" id="UP000053611"/>
    </source>
</evidence>
<feature type="compositionally biased region" description="Polar residues" evidence="1">
    <location>
        <begin position="134"/>
        <end position="155"/>
    </location>
</feature>
<protein>
    <submittedName>
        <fullName evidence="2">Uncharacterized protein</fullName>
    </submittedName>
</protein>
<dbReference type="RefSeq" id="XP_018279945.1">
    <property type="nucleotide sequence ID" value="XM_018422811.1"/>
</dbReference>
<feature type="region of interest" description="Disordered" evidence="1">
    <location>
        <begin position="1"/>
        <end position="297"/>
    </location>
</feature>
<reference evidence="2 3" key="1">
    <citation type="submission" date="2015-03" db="EMBL/GenBank/DDBJ databases">
        <title>Genomics and transcriptomics of the oil-accumulating basidiomycete yeast T. oleaginosus allow insights into substrate utilization and the diverse evolutionary trajectories of mating systems in fungi.</title>
        <authorList>
            <consortium name="DOE Joint Genome Institute"/>
            <person name="Kourist R."/>
            <person name="Kracht O."/>
            <person name="Bracharz F."/>
            <person name="Lipzen A."/>
            <person name="Nolan M."/>
            <person name="Ohm R."/>
            <person name="Grigoriev I."/>
            <person name="Sun S."/>
            <person name="Heitman J."/>
            <person name="Bruck T."/>
            <person name="Nowrousian M."/>
        </authorList>
    </citation>
    <scope>NUCLEOTIDE SEQUENCE [LARGE SCALE GENOMIC DNA]</scope>
    <source>
        <strain evidence="2 3">IBC0246</strain>
    </source>
</reference>
<feature type="compositionally biased region" description="Basic and acidic residues" evidence="1">
    <location>
        <begin position="78"/>
        <end position="87"/>
    </location>
</feature>
<sequence length="297" mass="30931">MSSYDATIDPALRDLPPPPPAAGVKRKIRAANASPVPIPQDRGRVTRRSAAALLSAAQQLHSATSPSSDKALSAPDLEPSRGEEENKYQWTPRDSAKRSRHRSPSSHAGGGGGGHAPAPPRVNNWTAALAAGSPNLSPTSAPPQGTGGPSSSLHSPTLGGIDNLAAAAATFQPNPPRQQLPYPYGLTPFRYPCLTPHLPQPPPGDPTNPAFIAFDPSHASQRSTTTSPSDSSRSNGHMAPMPGSMPASRPSSRGRDDHFASFSTLLAASEAHSTQQSIAGSHPPSYYPTPERDLGGR</sequence>
<gene>
    <name evidence="2" type="ORF">CC85DRAFT_284594</name>
</gene>
<feature type="compositionally biased region" description="Polar residues" evidence="1">
    <location>
        <begin position="261"/>
        <end position="279"/>
    </location>
</feature>